<reference evidence="3" key="1">
    <citation type="journal article" date="2020" name="Stud. Mycol.">
        <title>101 Dothideomycetes genomes: a test case for predicting lifestyles and emergence of pathogens.</title>
        <authorList>
            <person name="Haridas S."/>
            <person name="Albert R."/>
            <person name="Binder M."/>
            <person name="Bloem J."/>
            <person name="Labutti K."/>
            <person name="Salamov A."/>
            <person name="Andreopoulos B."/>
            <person name="Baker S."/>
            <person name="Barry K."/>
            <person name="Bills G."/>
            <person name="Bluhm B."/>
            <person name="Cannon C."/>
            <person name="Castanera R."/>
            <person name="Culley D."/>
            <person name="Daum C."/>
            <person name="Ezra D."/>
            <person name="Gonzalez J."/>
            <person name="Henrissat B."/>
            <person name="Kuo A."/>
            <person name="Liang C."/>
            <person name="Lipzen A."/>
            <person name="Lutzoni F."/>
            <person name="Magnuson J."/>
            <person name="Mondo S."/>
            <person name="Nolan M."/>
            <person name="Ohm R."/>
            <person name="Pangilinan J."/>
            <person name="Park H.-J."/>
            <person name="Ramirez L."/>
            <person name="Alfaro M."/>
            <person name="Sun H."/>
            <person name="Tritt A."/>
            <person name="Yoshinaga Y."/>
            <person name="Zwiers L.-H."/>
            <person name="Turgeon B."/>
            <person name="Goodwin S."/>
            <person name="Spatafora J."/>
            <person name="Crous P."/>
            <person name="Grigoriev I."/>
        </authorList>
    </citation>
    <scope>NUCLEOTIDE SEQUENCE</scope>
    <source>
        <strain evidence="3">CBS 379.55</strain>
    </source>
</reference>
<dbReference type="EMBL" id="ML986544">
    <property type="protein sequence ID" value="KAF2271392.1"/>
    <property type="molecule type" value="Genomic_DNA"/>
</dbReference>
<keyword evidence="1" id="KW-0175">Coiled coil</keyword>
<dbReference type="RefSeq" id="XP_033648931.1">
    <property type="nucleotide sequence ID" value="XM_033801315.1"/>
</dbReference>
<name>A0A6A6J4S2_WESOR</name>
<proteinExistence type="predicted"/>
<evidence type="ECO:0000313" key="4">
    <source>
        <dbReference type="Proteomes" id="UP000800097"/>
    </source>
</evidence>
<gene>
    <name evidence="3" type="ORF">EI97DRAFT_462884</name>
</gene>
<organism evidence="3 4">
    <name type="scientific">Westerdykella ornata</name>
    <dbReference type="NCBI Taxonomy" id="318751"/>
    <lineage>
        <taxon>Eukaryota</taxon>
        <taxon>Fungi</taxon>
        <taxon>Dikarya</taxon>
        <taxon>Ascomycota</taxon>
        <taxon>Pezizomycotina</taxon>
        <taxon>Dothideomycetes</taxon>
        <taxon>Pleosporomycetidae</taxon>
        <taxon>Pleosporales</taxon>
        <taxon>Sporormiaceae</taxon>
        <taxon>Westerdykella</taxon>
    </lineage>
</organism>
<feature type="region of interest" description="Disordered" evidence="2">
    <location>
        <begin position="27"/>
        <end position="52"/>
    </location>
</feature>
<dbReference type="Proteomes" id="UP000800097">
    <property type="component" value="Unassembled WGS sequence"/>
</dbReference>
<dbReference type="AlphaFoldDB" id="A0A6A6J4S2"/>
<accession>A0A6A6J4S2</accession>
<sequence length="173" mass="20343">MSKYLTESDFSTDEEFTAYMKREGYNTHLDFEPEPPTCPPPRSHPDPAIMASAGKNAAELLRSPDYTPTDFQKHLRVVEKWLEKKITKDNRKSLLKEKGADLDHLETLERNAMEALENARREFDKFDDSQIRTTKKGLHKYKVDDIRKESETRRDAIKRKLQKLEEFRKRSPS</sequence>
<protein>
    <submittedName>
        <fullName evidence="3">Uncharacterized protein</fullName>
    </submittedName>
</protein>
<dbReference type="GeneID" id="54554490"/>
<evidence type="ECO:0000256" key="2">
    <source>
        <dbReference type="SAM" id="MobiDB-lite"/>
    </source>
</evidence>
<feature type="coiled-coil region" evidence="1">
    <location>
        <begin position="102"/>
        <end position="167"/>
    </location>
</feature>
<evidence type="ECO:0000256" key="1">
    <source>
        <dbReference type="SAM" id="Coils"/>
    </source>
</evidence>
<keyword evidence="4" id="KW-1185">Reference proteome</keyword>
<evidence type="ECO:0000313" key="3">
    <source>
        <dbReference type="EMBL" id="KAF2271392.1"/>
    </source>
</evidence>